<evidence type="ECO:0000313" key="3">
    <source>
        <dbReference type="Proteomes" id="UP000521868"/>
    </source>
</evidence>
<dbReference type="GO" id="GO:0016887">
    <property type="term" value="F:ATP hydrolysis activity"/>
    <property type="evidence" value="ECO:0007669"/>
    <property type="project" value="InterPro"/>
</dbReference>
<dbReference type="Proteomes" id="UP000521868">
    <property type="component" value="Unassembled WGS sequence"/>
</dbReference>
<comment type="caution">
    <text evidence="2">The sequence shown here is derived from an EMBL/GenBank/DDBJ whole genome shotgun (WGS) entry which is preliminary data.</text>
</comment>
<evidence type="ECO:0000313" key="2">
    <source>
        <dbReference type="EMBL" id="NKE68673.1"/>
    </source>
</evidence>
<dbReference type="AlphaFoldDB" id="A0A7X6DKG8"/>
<dbReference type="InterPro" id="IPR027417">
    <property type="entry name" value="P-loop_NTPase"/>
</dbReference>
<name>A0A7X6DKG8_9BURK</name>
<gene>
    <name evidence="2" type="ORF">RAMLITH_22890</name>
</gene>
<feature type="domain" description="AAA+ ATPase" evidence="1">
    <location>
        <begin position="61"/>
        <end position="239"/>
    </location>
</feature>
<reference evidence="2 3" key="1">
    <citation type="journal article" date="2020" name="Nature">
        <title>Bacterial chemolithoautotrophy via manganese oxidation.</title>
        <authorList>
            <person name="Yu H."/>
            <person name="Leadbetter J.R."/>
        </authorList>
    </citation>
    <scope>NUCLEOTIDE SEQUENCE [LARGE SCALE GENOMIC DNA]</scope>
    <source>
        <strain evidence="2 3">RBP-1</strain>
    </source>
</reference>
<dbReference type="SUPFAM" id="SSF52540">
    <property type="entry name" value="P-loop containing nucleoside triphosphate hydrolases"/>
    <property type="match status" value="1"/>
</dbReference>
<dbReference type="Pfam" id="PF13401">
    <property type="entry name" value="AAA_22"/>
    <property type="match status" value="1"/>
</dbReference>
<dbReference type="SMART" id="SM00382">
    <property type="entry name" value="AAA"/>
    <property type="match status" value="1"/>
</dbReference>
<dbReference type="EMBL" id="VTOX01000011">
    <property type="protein sequence ID" value="NKE68673.1"/>
    <property type="molecule type" value="Genomic_DNA"/>
</dbReference>
<organism evidence="2 3">
    <name type="scientific">Ramlibacter lithotrophicus</name>
    <dbReference type="NCBI Taxonomy" id="2606681"/>
    <lineage>
        <taxon>Bacteria</taxon>
        <taxon>Pseudomonadati</taxon>
        <taxon>Pseudomonadota</taxon>
        <taxon>Betaproteobacteria</taxon>
        <taxon>Burkholderiales</taxon>
        <taxon>Comamonadaceae</taxon>
        <taxon>Ramlibacter</taxon>
    </lineage>
</organism>
<keyword evidence="3" id="KW-1185">Reference proteome</keyword>
<dbReference type="RefSeq" id="WP_168109795.1">
    <property type="nucleotide sequence ID" value="NZ_VTOX01000011.1"/>
</dbReference>
<sequence length="360" mass="40238">MIIKSDKQPSELPPLKKKPWEVGLSAEMVERQLAFYETRVKHPAMQRLLDDLMPLLMPHSESNIIVITGATGAGKSTLTRVLLKSLFQDFAQLMQDDTSVIPLISVEAYANGERQHGFKGLFQSMLGQLVEPGTEQKAPAILADGKLVVQPTSKHTVAGLRLTLEAGLRERRTRVGVIDEAAHLLRFAKDVVVMDTLKSLSNTTGTKWVLVGSFDLFDLIMEDGQVARRASILNLERYHLEKAEDRHTYRDVVAKLQAKWPSEEVPNFVAISDALLEVSLGCIGLLKSLLLDASAMQMRNGGKWNPEFLKKAAKANKIRDLIRREIEVGEEKVRDALYGNSLWDEATFSKLVHKMETTRA</sequence>
<dbReference type="InterPro" id="IPR049945">
    <property type="entry name" value="AAA_22"/>
</dbReference>
<accession>A0A7X6DKG8</accession>
<evidence type="ECO:0000259" key="1">
    <source>
        <dbReference type="SMART" id="SM00382"/>
    </source>
</evidence>
<protein>
    <submittedName>
        <fullName evidence="2">AAA family ATPase</fullName>
    </submittedName>
</protein>
<proteinExistence type="predicted"/>
<dbReference type="Gene3D" id="3.40.50.300">
    <property type="entry name" value="P-loop containing nucleotide triphosphate hydrolases"/>
    <property type="match status" value="1"/>
</dbReference>
<dbReference type="InterPro" id="IPR003593">
    <property type="entry name" value="AAA+_ATPase"/>
</dbReference>